<evidence type="ECO:0000256" key="6">
    <source>
        <dbReference type="PIRNR" id="PIRNR018300"/>
    </source>
</evidence>
<dbReference type="Gene3D" id="3.60.21.60">
    <property type="match status" value="1"/>
</dbReference>
<evidence type="ECO:0000313" key="11">
    <source>
        <dbReference type="Proteomes" id="UP000249723"/>
    </source>
</evidence>
<comment type="similarity">
    <text evidence="2 6">Belongs to the DNA polymerase alpha subunit B family.</text>
</comment>
<dbReference type="GO" id="GO:0003677">
    <property type="term" value="F:DNA binding"/>
    <property type="evidence" value="ECO:0007669"/>
    <property type="project" value="InterPro"/>
</dbReference>
<feature type="compositionally biased region" description="Low complexity" evidence="7">
    <location>
        <begin position="70"/>
        <end position="88"/>
    </location>
</feature>
<comment type="subcellular location">
    <subcellularLocation>
        <location evidence="1 6">Nucleus</location>
    </subcellularLocation>
</comment>
<name>A0A2X0NCU6_9BASI</name>
<dbReference type="InterPro" id="IPR054300">
    <property type="entry name" value="OB_DPOA2"/>
</dbReference>
<keyword evidence="5 6" id="KW-0539">Nucleus</keyword>
<dbReference type="STRING" id="289078.A0A2X0NCU6"/>
<evidence type="ECO:0000259" key="8">
    <source>
        <dbReference type="Pfam" id="PF04042"/>
    </source>
</evidence>
<dbReference type="Pfam" id="PF22062">
    <property type="entry name" value="OB_DPOA2"/>
    <property type="match status" value="1"/>
</dbReference>
<feature type="compositionally biased region" description="Polar residues" evidence="7">
    <location>
        <begin position="49"/>
        <end position="60"/>
    </location>
</feature>
<dbReference type="PANTHER" id="PTHR23061">
    <property type="entry name" value="DNA POLYMERASE 2 ALPHA 70 KDA SUBUNIT"/>
    <property type="match status" value="1"/>
</dbReference>
<dbReference type="Proteomes" id="UP000249723">
    <property type="component" value="Unassembled WGS sequence"/>
</dbReference>
<dbReference type="AlphaFoldDB" id="A0A2X0NCU6"/>
<dbReference type="InterPro" id="IPR016722">
    <property type="entry name" value="DNA_pol_alpha_bsu"/>
</dbReference>
<evidence type="ECO:0000256" key="1">
    <source>
        <dbReference type="ARBA" id="ARBA00004123"/>
    </source>
</evidence>
<dbReference type="InterPro" id="IPR007185">
    <property type="entry name" value="DNA_pol_a/d/e_bsu"/>
</dbReference>
<keyword evidence="4 6" id="KW-0235">DNA replication</keyword>
<feature type="domain" description="DNA polymerase alpha subunit B OB" evidence="9">
    <location>
        <begin position="147"/>
        <end position="253"/>
    </location>
</feature>
<reference evidence="11" key="1">
    <citation type="submission" date="2016-10" db="EMBL/GenBank/DDBJ databases">
        <authorList>
            <person name="Jeantristanb JTB J.-T."/>
            <person name="Ricardo R."/>
        </authorList>
    </citation>
    <scope>NUCLEOTIDE SEQUENCE [LARGE SCALE GENOMIC DNA]</scope>
</reference>
<dbReference type="GO" id="GO:0006270">
    <property type="term" value="P:DNA replication initiation"/>
    <property type="evidence" value="ECO:0007669"/>
    <property type="project" value="TreeGrafter"/>
</dbReference>
<dbReference type="Pfam" id="PF04042">
    <property type="entry name" value="DNA_pol_E_B"/>
    <property type="match status" value="1"/>
</dbReference>
<evidence type="ECO:0000259" key="9">
    <source>
        <dbReference type="Pfam" id="PF22062"/>
    </source>
</evidence>
<evidence type="ECO:0000256" key="4">
    <source>
        <dbReference type="ARBA" id="ARBA00022705"/>
    </source>
</evidence>
<gene>
    <name evidence="10" type="ORF">BZ3500_MVSOF-1268-A1-R1_CHR7-1G09237</name>
</gene>
<evidence type="ECO:0000256" key="5">
    <source>
        <dbReference type="ARBA" id="ARBA00023242"/>
    </source>
</evidence>
<accession>A0A2X0NCU6</accession>
<dbReference type="PIRSF" id="PIRSF018300">
    <property type="entry name" value="DNA_pol_alph_2"/>
    <property type="match status" value="1"/>
</dbReference>
<feature type="domain" description="DNA polymerase alpha/delta/epsilon subunit B" evidence="8">
    <location>
        <begin position="314"/>
        <end position="513"/>
    </location>
</feature>
<proteinExistence type="inferred from homology"/>
<dbReference type="PANTHER" id="PTHR23061:SF12">
    <property type="entry name" value="DNA POLYMERASE ALPHA SUBUNIT B"/>
    <property type="match status" value="1"/>
</dbReference>
<keyword evidence="11" id="KW-1185">Reference proteome</keyword>
<feature type="region of interest" description="Disordered" evidence="7">
    <location>
        <begin position="1"/>
        <end position="99"/>
    </location>
</feature>
<evidence type="ECO:0000313" key="10">
    <source>
        <dbReference type="EMBL" id="SDA03056.1"/>
    </source>
</evidence>
<dbReference type="OrthoDB" id="336885at2759"/>
<sequence length="607" mass="66091">MHSAARKPAAGVQFSVDRLFGDSATPKRAARPTGPPGSNGRPSGGHLGSSPTAHGTTPKSNARLPHNVGSSPMLDSSPSSNSISTSAAPPVPFSERKDKLSIQESLNGHLGLPSADDRSGDAPRVVLSSTMDPKKYAYRIAYERPMERSEDILREYYGIEEYGDASLQSQDDIIVCGRLCPESDQAKMTDTSTWLESSRALGSGFRVLLKFEPGMKVRGAPPGAGGIGLFPGCMVALKGRNGGGKLFAVDEIMMVRRLSDSLVGHSKWASSLTTAPPPLQMPPMDAPVTAPSEILARQHGDKVKQLNGKPMSLLVAAGPYTLDGDLNYEPLSALLDLAQAERPDVLVLLGPFVDAEHPKIRSGDIDMMPDELFRSQISTKLNKLLQAAPRTAIILVPNQRDLVNHHVAYPQSPFVRETLALPRGVKLLPNPTTFSINEVVFAITSVDVLFALRHQEFFKKCGEVKEEGEGMDMDVEEDPAAKDVMARTCRHLLRQRSFYPIFPAPIGARNLPSLNLDVTHQELIKMDAAGADVVIAPSMLKHFTRIVDSTIMINPSFLSRGNLPGTFARATVRPIDRDSLQQAVQEDENSEIEHRLWERCRVDVIKI</sequence>
<protein>
    <recommendedName>
        <fullName evidence="3 6">DNA polymerase alpha subunit B</fullName>
    </recommendedName>
</protein>
<dbReference type="GO" id="GO:0005658">
    <property type="term" value="C:alpha DNA polymerase:primase complex"/>
    <property type="evidence" value="ECO:0007669"/>
    <property type="project" value="TreeGrafter"/>
</dbReference>
<dbReference type="EMBL" id="FMWP01000127">
    <property type="protein sequence ID" value="SDA03056.1"/>
    <property type="molecule type" value="Genomic_DNA"/>
</dbReference>
<evidence type="ECO:0000256" key="7">
    <source>
        <dbReference type="SAM" id="MobiDB-lite"/>
    </source>
</evidence>
<organism evidence="10 11">
    <name type="scientific">Microbotryum saponariae</name>
    <dbReference type="NCBI Taxonomy" id="289078"/>
    <lineage>
        <taxon>Eukaryota</taxon>
        <taxon>Fungi</taxon>
        <taxon>Dikarya</taxon>
        <taxon>Basidiomycota</taxon>
        <taxon>Pucciniomycotina</taxon>
        <taxon>Microbotryomycetes</taxon>
        <taxon>Microbotryales</taxon>
        <taxon>Microbotryaceae</taxon>
        <taxon>Microbotryum</taxon>
    </lineage>
</organism>
<evidence type="ECO:0000256" key="2">
    <source>
        <dbReference type="ARBA" id="ARBA00007299"/>
    </source>
</evidence>
<comment type="function">
    <text evidence="6">Accessory subunit of the DNA polymerase alpha complex (also known as the alpha DNA polymerase-primase complex) which plays an essential role in the initiation of DNA synthesis.</text>
</comment>
<evidence type="ECO:0000256" key="3">
    <source>
        <dbReference type="ARBA" id="ARBA00018596"/>
    </source>
</evidence>